<dbReference type="InParanoid" id="A7RGU0"/>
<dbReference type="EMBL" id="DS469510">
    <property type="protein sequence ID" value="EDO49229.1"/>
    <property type="molecule type" value="Genomic_DNA"/>
</dbReference>
<gene>
    <name evidence="3" type="ORF">NEMVEDRAFT_v1g238149</name>
</gene>
<feature type="compositionally biased region" description="Basic and acidic residues" evidence="2">
    <location>
        <begin position="139"/>
        <end position="150"/>
    </location>
</feature>
<dbReference type="OrthoDB" id="5951105at2759"/>
<protein>
    <submittedName>
        <fullName evidence="3">Uncharacterized protein</fullName>
    </submittedName>
</protein>
<keyword evidence="4" id="KW-1185">Reference proteome</keyword>
<sequence>MEEPIQDVLRTGCKNREKLHSIISKISENATTEESAMNEDSDDHGYEVVLPEHGYKRKLDIKCDTSRKLLKPSSVQESEEYIRGEGIDTDSVTIFPDLHHGGPFSLGGESVHTTLNDTPLHSSVIDHSPMYPQDTIRASNHDRQDRHSPQDDDDDDDDDDMSDEELNLTQQVALGLIPNKNRRQPSPCPTQLTQVPFEFQKKLEELEKEVRDLQNRNRALEESYKKLTDLVEAQNHLLSSGAPLLQHIHAQSAIQSTREELVRTPEPQTTDHKVIATSSIPSYVTSATVTQMAQPLNTSPLNSKSISKASYELPRRVSAKEVLSLWEHGCEEFPPLKDWTPTQKLKQQSKISRWKKLVDIFKNDYEGDLDAFAQNFSDPKGELLPVTTILSLYETKHTPAFLNTSSSHGGNENGTSSPVRRKSEDEERGSRGRLHSDVESELSEEHEVSETQKEKTDTGEVRYALPRKVTPRDIVHLWDHGCEQFPPVGSWSRAQKIGQETKLFRWKKIVDIFNTDCKRRWDLFDGRYSNEKGLLAISAIIAKYDAEYAVHGPIFDKPEPRRHPSVCESDSISSTCHEVEGETVIMRERNTIEPLEVKIEIPHLRGNDDVFALTANESAFDSPDSLGRRSSSNNNEDIHEPCIVPNKDGRYILPRKVTAKDVIRMWEEGFQGMPPLSQWSPAQKAGQRSKFSRWAKVYDIFKYHCKGSMHVFERLFSDERGELYPITTIVAMYDARDTATAGPPLNGSGLLSTNGGSSESEVYQLPRKVSAKDVVRLWEEGCEAFPPICKWPKIHRVGHETKLFRWKKVVDIFRKDCDSSWEVFESRFSNLKGELLPISAILAKYDLENEPISYYKPLTYNGTVTNKELNAHQITESAELPEGEARSPNKPTEFILPKKVSALDVIYLWENGMGDMPPVCQWSTSQRAGQRSKISRWNKIVDIFKYECGSDIRQFEEKYKDERGELMPITTILNLHDAQDKPWE</sequence>
<organism evidence="3 4">
    <name type="scientific">Nematostella vectensis</name>
    <name type="common">Starlet sea anemone</name>
    <dbReference type="NCBI Taxonomy" id="45351"/>
    <lineage>
        <taxon>Eukaryota</taxon>
        <taxon>Metazoa</taxon>
        <taxon>Cnidaria</taxon>
        <taxon>Anthozoa</taxon>
        <taxon>Hexacorallia</taxon>
        <taxon>Actiniaria</taxon>
        <taxon>Edwardsiidae</taxon>
        <taxon>Nematostella</taxon>
    </lineage>
</organism>
<feature type="region of interest" description="Disordered" evidence="2">
    <location>
        <begin position="621"/>
        <end position="641"/>
    </location>
</feature>
<reference evidence="3 4" key="1">
    <citation type="journal article" date="2007" name="Science">
        <title>Sea anemone genome reveals ancestral eumetazoan gene repertoire and genomic organization.</title>
        <authorList>
            <person name="Putnam N.H."/>
            <person name="Srivastava M."/>
            <person name="Hellsten U."/>
            <person name="Dirks B."/>
            <person name="Chapman J."/>
            <person name="Salamov A."/>
            <person name="Terry A."/>
            <person name="Shapiro H."/>
            <person name="Lindquist E."/>
            <person name="Kapitonov V.V."/>
            <person name="Jurka J."/>
            <person name="Genikhovich G."/>
            <person name="Grigoriev I.V."/>
            <person name="Lucas S.M."/>
            <person name="Steele R.E."/>
            <person name="Finnerty J.R."/>
            <person name="Technau U."/>
            <person name="Martindale M.Q."/>
            <person name="Rokhsar D.S."/>
        </authorList>
    </citation>
    <scope>NUCLEOTIDE SEQUENCE [LARGE SCALE GENOMIC DNA]</scope>
    <source>
        <strain evidence="4">CH2 X CH6</strain>
    </source>
</reference>
<dbReference type="AlphaFoldDB" id="A7RGU0"/>
<evidence type="ECO:0000313" key="3">
    <source>
        <dbReference type="EMBL" id="EDO49229.1"/>
    </source>
</evidence>
<proteinExistence type="predicted"/>
<evidence type="ECO:0000256" key="2">
    <source>
        <dbReference type="SAM" id="MobiDB-lite"/>
    </source>
</evidence>
<feature type="compositionally biased region" description="Polar residues" evidence="2">
    <location>
        <begin position="111"/>
        <end position="121"/>
    </location>
</feature>
<dbReference type="HOGENOM" id="CLU_302913_0_0_1"/>
<dbReference type="KEGG" id="nve:5521379"/>
<dbReference type="OMA" id="DIFKYEC"/>
<evidence type="ECO:0000256" key="1">
    <source>
        <dbReference type="SAM" id="Coils"/>
    </source>
</evidence>
<feature type="region of interest" description="Disordered" evidence="2">
    <location>
        <begin position="401"/>
        <end position="459"/>
    </location>
</feature>
<evidence type="ECO:0000313" key="4">
    <source>
        <dbReference type="Proteomes" id="UP000001593"/>
    </source>
</evidence>
<feature type="compositionally biased region" description="Acidic residues" evidence="2">
    <location>
        <begin position="151"/>
        <end position="162"/>
    </location>
</feature>
<name>A7RGU0_NEMVE</name>
<dbReference type="Proteomes" id="UP000001593">
    <property type="component" value="Unassembled WGS sequence"/>
</dbReference>
<feature type="coiled-coil region" evidence="1">
    <location>
        <begin position="196"/>
        <end position="230"/>
    </location>
</feature>
<feature type="region of interest" description="Disordered" evidence="2">
    <location>
        <begin position="109"/>
        <end position="162"/>
    </location>
</feature>
<feature type="compositionally biased region" description="Polar residues" evidence="2">
    <location>
        <begin position="401"/>
        <end position="418"/>
    </location>
</feature>
<feature type="compositionally biased region" description="Basic and acidic residues" evidence="2">
    <location>
        <begin position="421"/>
        <end position="459"/>
    </location>
</feature>
<accession>A7RGU0</accession>
<keyword evidence="1" id="KW-0175">Coiled coil</keyword>